<keyword evidence="1" id="KW-0175">Coiled coil</keyword>
<evidence type="ECO:0000256" key="1">
    <source>
        <dbReference type="SAM" id="Coils"/>
    </source>
</evidence>
<dbReference type="Proteomes" id="UP000199459">
    <property type="component" value="Unassembled WGS sequence"/>
</dbReference>
<evidence type="ECO:0000313" key="2">
    <source>
        <dbReference type="EMBL" id="SEN55244.1"/>
    </source>
</evidence>
<feature type="non-terminal residue" evidence="2">
    <location>
        <position position="1"/>
    </location>
</feature>
<dbReference type="AlphaFoldDB" id="A0A1H8HGU5"/>
<reference evidence="2 3" key="1">
    <citation type="submission" date="2016-10" db="EMBL/GenBank/DDBJ databases">
        <authorList>
            <person name="de Groot N.N."/>
        </authorList>
    </citation>
    <scope>NUCLEOTIDE SEQUENCE [LARGE SCALE GENOMIC DNA]</scope>
    <source>
        <strain evidence="2 3">Nm22</strain>
    </source>
</reference>
<organism evidence="2 3">
    <name type="scientific">Nitrosomonas marina</name>
    <dbReference type="NCBI Taxonomy" id="917"/>
    <lineage>
        <taxon>Bacteria</taxon>
        <taxon>Pseudomonadati</taxon>
        <taxon>Pseudomonadota</taxon>
        <taxon>Betaproteobacteria</taxon>
        <taxon>Nitrosomonadales</taxon>
        <taxon>Nitrosomonadaceae</taxon>
        <taxon>Nitrosomonas</taxon>
    </lineage>
</organism>
<protein>
    <submittedName>
        <fullName evidence="2">Uncharacterized protein</fullName>
    </submittedName>
</protein>
<gene>
    <name evidence="2" type="ORF">SAMN05216325_12351</name>
</gene>
<proteinExistence type="predicted"/>
<dbReference type="EMBL" id="FOCP01000023">
    <property type="protein sequence ID" value="SEN55244.1"/>
    <property type="molecule type" value="Genomic_DNA"/>
</dbReference>
<sequence length="237" mass="26016">IALAEDAKAKLEQLGKSGDTGSSVIDIEPLQAEIKELNENLSQWQADEKKYKDIVDQHSNRALVIDKAKKLHQDIMEWLAIADALSPSGIPGELLKTALKPINDRLKSNAMASWMLHPVIDSEMNITATKDGGSLSIPYALLSESEQWRVDAMIAEAISHISGTKTLVLDRFDVLDLGNRSSLIYWLDELAQAGELDSCIIFGTMKKKPVSLPETITAYWVENGEVVADDAQSQEAA</sequence>
<dbReference type="InterPro" id="IPR027417">
    <property type="entry name" value="P-loop_NTPase"/>
</dbReference>
<accession>A0A1H8HGU5</accession>
<name>A0A1H8HGU5_9PROT</name>
<feature type="coiled-coil region" evidence="1">
    <location>
        <begin position="27"/>
        <end position="54"/>
    </location>
</feature>
<dbReference type="Gene3D" id="3.40.50.300">
    <property type="entry name" value="P-loop containing nucleotide triphosphate hydrolases"/>
    <property type="match status" value="1"/>
</dbReference>
<evidence type="ECO:0000313" key="3">
    <source>
        <dbReference type="Proteomes" id="UP000199459"/>
    </source>
</evidence>